<comment type="caution">
    <text evidence="2">The sequence shown here is derived from an EMBL/GenBank/DDBJ whole genome shotgun (WGS) entry which is preliminary data.</text>
</comment>
<dbReference type="Proteomes" id="UP000292423">
    <property type="component" value="Unassembled WGS sequence"/>
</dbReference>
<dbReference type="RefSeq" id="WP_130415353.1">
    <property type="nucleotide sequence ID" value="NZ_SHKX01000016.1"/>
</dbReference>
<proteinExistence type="predicted"/>
<dbReference type="SUPFAM" id="SSF53335">
    <property type="entry name" value="S-adenosyl-L-methionine-dependent methyltransferases"/>
    <property type="match status" value="1"/>
</dbReference>
<dbReference type="PANTHER" id="PTHR13369">
    <property type="match status" value="1"/>
</dbReference>
<dbReference type="InterPro" id="IPR029063">
    <property type="entry name" value="SAM-dependent_MTases_sf"/>
</dbReference>
<keyword evidence="2" id="KW-0489">Methyltransferase</keyword>
<evidence type="ECO:0000313" key="2">
    <source>
        <dbReference type="EMBL" id="RZU36829.1"/>
    </source>
</evidence>
<dbReference type="OrthoDB" id="5502211at2"/>
<dbReference type="AlphaFoldDB" id="A0A4Q7YK18"/>
<dbReference type="Gene3D" id="3.40.50.150">
    <property type="entry name" value="Vaccinia Virus protein VP39"/>
    <property type="match status" value="1"/>
</dbReference>
<protein>
    <submittedName>
        <fullName evidence="2">Methyltransferase family protein</fullName>
    </submittedName>
</protein>
<evidence type="ECO:0000313" key="3">
    <source>
        <dbReference type="Proteomes" id="UP000292423"/>
    </source>
</evidence>
<dbReference type="Pfam" id="PF13679">
    <property type="entry name" value="Methyltransf_32"/>
    <property type="match status" value="1"/>
</dbReference>
<dbReference type="GO" id="GO:0005737">
    <property type="term" value="C:cytoplasm"/>
    <property type="evidence" value="ECO:0007669"/>
    <property type="project" value="TreeGrafter"/>
</dbReference>
<dbReference type="EMBL" id="SHKX01000016">
    <property type="protein sequence ID" value="RZU36829.1"/>
    <property type="molecule type" value="Genomic_DNA"/>
</dbReference>
<feature type="domain" description="Methyltransferase" evidence="1">
    <location>
        <begin position="156"/>
        <end position="293"/>
    </location>
</feature>
<dbReference type="CDD" id="cd02440">
    <property type="entry name" value="AdoMet_MTases"/>
    <property type="match status" value="1"/>
</dbReference>
<dbReference type="GO" id="GO:0032259">
    <property type="term" value="P:methylation"/>
    <property type="evidence" value="ECO:0007669"/>
    <property type="project" value="UniProtKB-KW"/>
</dbReference>
<keyword evidence="2" id="KW-0808">Transferase</keyword>
<reference evidence="2 3" key="1">
    <citation type="submission" date="2019-02" db="EMBL/GenBank/DDBJ databases">
        <title>Genomic Encyclopedia of Type Strains, Phase IV (KMG-IV): sequencing the most valuable type-strain genomes for metagenomic binning, comparative biology and taxonomic classification.</title>
        <authorList>
            <person name="Goeker M."/>
        </authorList>
    </citation>
    <scope>NUCLEOTIDE SEQUENCE [LARGE SCALE GENOMIC DNA]</scope>
    <source>
        <strain evidence="2 3">DSM 105135</strain>
    </source>
</reference>
<name>A0A4Q7YK18_9GAMM</name>
<dbReference type="GO" id="GO:0008168">
    <property type="term" value="F:methyltransferase activity"/>
    <property type="evidence" value="ECO:0007669"/>
    <property type="project" value="UniProtKB-KW"/>
</dbReference>
<dbReference type="InterPro" id="IPR025714">
    <property type="entry name" value="Methyltranfer_dom"/>
</dbReference>
<keyword evidence="3" id="KW-1185">Reference proteome</keyword>
<accession>A0A4Q7YK18</accession>
<sequence>MTDHPAEFLARLRHSLDAQTLSKLVLSKYQGEEKELVRLTVRPINLRGQDCLSVVYQYQTREITKNHPVAEGVALIGALLGRDFKNANLLASDGETQLQFSKKGKTSLQHQGQVRAEATARTHDHEKQRFLDLDRPFLTDLGVTDAKGQLIPAMSRKWKQINKFLEIFSHAFAQARMPEARPVRVLDFGSGKGYLTFAVHDWLTRTQGRAAHVTGVELRDPLVRLCMQAAERSGLQGLDFFTGDVRTFDTPQLDIMIALHACDIATDYAIHTGIRLGAEIILCAPCCHKEIRPQMHSPAVLQPLLKHGIHLGQEAEMVTDGLRALLLEASGYDTQVFEFVSLEHTSKNKMILAVKRAAARDAAPFRNQIRAIKDFYGIRQQCLESLLGGTAAPRQADCSDCG</sequence>
<evidence type="ECO:0000259" key="1">
    <source>
        <dbReference type="Pfam" id="PF13679"/>
    </source>
</evidence>
<gene>
    <name evidence="2" type="ORF">EV700_3042</name>
</gene>
<dbReference type="PANTHER" id="PTHR13369:SF3">
    <property type="entry name" value="METHYLTRANSFERASE DOMAIN-CONTAINING PROTEIN"/>
    <property type="match status" value="1"/>
</dbReference>
<organism evidence="2 3">
    <name type="scientific">Fluviicoccus keumensis</name>
    <dbReference type="NCBI Taxonomy" id="1435465"/>
    <lineage>
        <taxon>Bacteria</taxon>
        <taxon>Pseudomonadati</taxon>
        <taxon>Pseudomonadota</taxon>
        <taxon>Gammaproteobacteria</taxon>
        <taxon>Moraxellales</taxon>
        <taxon>Moraxellaceae</taxon>
        <taxon>Fluviicoccus</taxon>
    </lineage>
</organism>